<dbReference type="InterPro" id="IPR012341">
    <property type="entry name" value="6hp_glycosidase-like_sf"/>
</dbReference>
<protein>
    <recommendedName>
        <fullName evidence="3">cellulase</fullName>
        <ecNumber evidence="3">3.2.1.4</ecNumber>
    </recommendedName>
</protein>
<reference evidence="8 9" key="1">
    <citation type="journal article" date="2016" name="Genome Announc.">
        <title>Draft Genome Sequence of the Anaerobic Ammonium-Oxidizing Bacterium 'Candidatus Brocadia sp. 40'.</title>
        <authorList>
            <person name="Ali M."/>
            <person name="Haroon M.F."/>
            <person name="Narita Y."/>
            <person name="Zhang L."/>
            <person name="Rangel Shaw D."/>
            <person name="Okabe S."/>
            <person name="Saikaly P.E."/>
        </authorList>
    </citation>
    <scope>NUCLEOTIDE SEQUENCE [LARGE SCALE GENOMIC DNA]</scope>
    <source>
        <strain evidence="8 9">40</strain>
    </source>
</reference>
<accession>A0A1V6LX63</accession>
<proteinExistence type="inferred from homology"/>
<evidence type="ECO:0000256" key="1">
    <source>
        <dbReference type="ARBA" id="ARBA00000966"/>
    </source>
</evidence>
<evidence type="ECO:0000313" key="8">
    <source>
        <dbReference type="EMBL" id="OQD44723.1"/>
    </source>
</evidence>
<evidence type="ECO:0000256" key="6">
    <source>
        <dbReference type="ARBA" id="ARBA00023295"/>
    </source>
</evidence>
<dbReference type="InterPro" id="IPR008928">
    <property type="entry name" value="6-hairpin_glycosidase_sf"/>
</dbReference>
<comment type="caution">
    <text evidence="8">The sequence shown here is derived from an EMBL/GenBank/DDBJ whole genome shotgun (WGS) entry which is preliminary data.</text>
</comment>
<keyword evidence="4" id="KW-0378">Hydrolase</keyword>
<dbReference type="SUPFAM" id="SSF48208">
    <property type="entry name" value="Six-hairpin glycosidases"/>
    <property type="match status" value="1"/>
</dbReference>
<evidence type="ECO:0000256" key="7">
    <source>
        <dbReference type="ARBA" id="ARBA00023326"/>
    </source>
</evidence>
<keyword evidence="5" id="KW-0136">Cellulose degradation</keyword>
<evidence type="ECO:0000256" key="3">
    <source>
        <dbReference type="ARBA" id="ARBA00012601"/>
    </source>
</evidence>
<sequence>MLSSYHKIVFVIGITCLFFHGCSGVKIPAEKQLEIWWKSYKKHFLLPDGRIQRPEHACDTVSEGQAYAMISSVFINDKKTFDLIFHWTEDHLSRGKKYGDHLLAWHWKNGDVDDWMPASDADCDYAFALLLASRQWNDQGYREKAMQIINDIMGHETVRGGDNRLFLLPGLWGNETNGYLIQNPSYYNPAAFRRFYETTRDNHWLHLVETSYWLFSQAGVRLDTVNGCGLIPDWCMVDVHGNILKVEDRSADYGWESVRIPVRIGLDILWYKTEEGNRIIAKMYQFLQSSFSRTGEIKAAYYYTGEPSVAYGGLASDAILYFMAQILVDKSDAIKISFKKRLNEKVFLQNYYGQSMAFYPLALERGILKKL</sequence>
<evidence type="ECO:0000256" key="2">
    <source>
        <dbReference type="ARBA" id="ARBA00009209"/>
    </source>
</evidence>
<dbReference type="Pfam" id="PF01270">
    <property type="entry name" value="Glyco_hydro_8"/>
    <property type="match status" value="1"/>
</dbReference>
<dbReference type="GO" id="GO:0030245">
    <property type="term" value="P:cellulose catabolic process"/>
    <property type="evidence" value="ECO:0007669"/>
    <property type="project" value="UniProtKB-KW"/>
</dbReference>
<gene>
    <name evidence="8" type="ORF">BIY37_11950</name>
</gene>
<evidence type="ECO:0000256" key="5">
    <source>
        <dbReference type="ARBA" id="ARBA00023001"/>
    </source>
</evidence>
<dbReference type="AlphaFoldDB" id="A0A1V6LX63"/>
<comment type="catalytic activity">
    <reaction evidence="1">
        <text>Endohydrolysis of (1-&gt;4)-beta-D-glucosidic linkages in cellulose, lichenin and cereal beta-D-glucans.</text>
        <dbReference type="EC" id="3.2.1.4"/>
    </reaction>
</comment>
<organism evidence="8 9">
    <name type="scientific">Candidatus Brocadia sapporoensis</name>
    <dbReference type="NCBI Taxonomy" id="392547"/>
    <lineage>
        <taxon>Bacteria</taxon>
        <taxon>Pseudomonadati</taxon>
        <taxon>Planctomycetota</taxon>
        <taxon>Candidatus Brocadiia</taxon>
        <taxon>Candidatus Brocadiales</taxon>
        <taxon>Candidatus Brocadiaceae</taxon>
        <taxon>Candidatus Brocadia</taxon>
    </lineage>
</organism>
<evidence type="ECO:0000256" key="4">
    <source>
        <dbReference type="ARBA" id="ARBA00022801"/>
    </source>
</evidence>
<dbReference type="Proteomes" id="UP000242219">
    <property type="component" value="Unassembled WGS sequence"/>
</dbReference>
<keyword evidence="6" id="KW-0326">Glycosidase</keyword>
<dbReference type="InterPro" id="IPR002037">
    <property type="entry name" value="Glyco_hydro_8"/>
</dbReference>
<dbReference type="PRINTS" id="PR00735">
    <property type="entry name" value="GLHYDRLASE8"/>
</dbReference>
<dbReference type="GO" id="GO:0008810">
    <property type="term" value="F:cellulase activity"/>
    <property type="evidence" value="ECO:0007669"/>
    <property type="project" value="UniProtKB-EC"/>
</dbReference>
<keyword evidence="9" id="KW-1185">Reference proteome</keyword>
<comment type="similarity">
    <text evidence="2">Belongs to the glycosyl hydrolase 8 (cellulase D) family.</text>
</comment>
<keyword evidence="7" id="KW-0624">Polysaccharide degradation</keyword>
<dbReference type="EC" id="3.2.1.4" evidence="3"/>
<keyword evidence="7" id="KW-0119">Carbohydrate metabolism</keyword>
<dbReference type="EMBL" id="MJUW02000117">
    <property type="protein sequence ID" value="OQD44723.1"/>
    <property type="molecule type" value="Genomic_DNA"/>
</dbReference>
<dbReference type="Gene3D" id="1.50.10.10">
    <property type="match status" value="1"/>
</dbReference>
<name>A0A1V6LX63_9BACT</name>
<evidence type="ECO:0000313" key="9">
    <source>
        <dbReference type="Proteomes" id="UP000242219"/>
    </source>
</evidence>